<dbReference type="AlphaFoldDB" id="A0A8H4EW53"/>
<accession>A0A8H4EW53</accession>
<organism evidence="2 3">
    <name type="scientific">Gigaspora margarita</name>
    <dbReference type="NCBI Taxonomy" id="4874"/>
    <lineage>
        <taxon>Eukaryota</taxon>
        <taxon>Fungi</taxon>
        <taxon>Fungi incertae sedis</taxon>
        <taxon>Mucoromycota</taxon>
        <taxon>Glomeromycotina</taxon>
        <taxon>Glomeromycetes</taxon>
        <taxon>Diversisporales</taxon>
        <taxon>Gigasporaceae</taxon>
        <taxon>Gigaspora</taxon>
    </lineage>
</organism>
<reference evidence="2 3" key="1">
    <citation type="journal article" date="2019" name="Environ. Microbiol.">
        <title>At the nexus of three kingdoms: the genome of the mycorrhizal fungus Gigaspora margarita provides insights into plant, endobacterial and fungal interactions.</title>
        <authorList>
            <person name="Venice F."/>
            <person name="Ghignone S."/>
            <person name="Salvioli di Fossalunga A."/>
            <person name="Amselem J."/>
            <person name="Novero M."/>
            <person name="Xianan X."/>
            <person name="Sedzielewska Toro K."/>
            <person name="Morin E."/>
            <person name="Lipzen A."/>
            <person name="Grigoriev I.V."/>
            <person name="Henrissat B."/>
            <person name="Martin F.M."/>
            <person name="Bonfante P."/>
        </authorList>
    </citation>
    <scope>NUCLEOTIDE SEQUENCE [LARGE SCALE GENOMIC DNA]</scope>
    <source>
        <strain evidence="2 3">BEG34</strain>
    </source>
</reference>
<name>A0A8H4EW53_GIGMA</name>
<comment type="caution">
    <text evidence="2">The sequence shown here is derived from an EMBL/GenBank/DDBJ whole genome shotgun (WGS) entry which is preliminary data.</text>
</comment>
<evidence type="ECO:0008006" key="4">
    <source>
        <dbReference type="Google" id="ProtNLM"/>
    </source>
</evidence>
<evidence type="ECO:0000313" key="2">
    <source>
        <dbReference type="EMBL" id="KAF0562521.1"/>
    </source>
</evidence>
<proteinExistence type="predicted"/>
<dbReference type="EMBL" id="WTPW01000001">
    <property type="protein sequence ID" value="KAF0562521.1"/>
    <property type="molecule type" value="Genomic_DNA"/>
</dbReference>
<dbReference type="OrthoDB" id="2436359at2759"/>
<keyword evidence="3" id="KW-1185">Reference proteome</keyword>
<feature type="chain" id="PRO_5034339752" description="CUB domain-containing protein" evidence="1">
    <location>
        <begin position="23"/>
        <end position="180"/>
    </location>
</feature>
<dbReference type="Proteomes" id="UP000439903">
    <property type="component" value="Unassembled WGS sequence"/>
</dbReference>
<sequence>MNQKYIIPFVWLVFLFIIHVKTHSFCEYPNSGCFPNGRGCNNDYSACGAQIESVSWEDYDKPMESPLDCTYDLQDRYTYLNLTVRVPDSAAGGPEALGHFTFSDDDGNSERILGDGLFLNGVDCPEDNNKPASKTYTSLWLISRANKPNNVWADVWVSIYWGCKGEKCASEDVHKRIWVP</sequence>
<gene>
    <name evidence="2" type="ORF">F8M41_000028</name>
</gene>
<evidence type="ECO:0000313" key="3">
    <source>
        <dbReference type="Proteomes" id="UP000439903"/>
    </source>
</evidence>
<protein>
    <recommendedName>
        <fullName evidence="4">CUB domain-containing protein</fullName>
    </recommendedName>
</protein>
<keyword evidence="1" id="KW-0732">Signal</keyword>
<evidence type="ECO:0000256" key="1">
    <source>
        <dbReference type="SAM" id="SignalP"/>
    </source>
</evidence>
<feature type="signal peptide" evidence="1">
    <location>
        <begin position="1"/>
        <end position="22"/>
    </location>
</feature>